<accession>A0ACC1M177</accession>
<organism evidence="1 2">
    <name type="scientific">Coemansia aciculifera</name>
    <dbReference type="NCBI Taxonomy" id="417176"/>
    <lineage>
        <taxon>Eukaryota</taxon>
        <taxon>Fungi</taxon>
        <taxon>Fungi incertae sedis</taxon>
        <taxon>Zoopagomycota</taxon>
        <taxon>Kickxellomycotina</taxon>
        <taxon>Kickxellomycetes</taxon>
        <taxon>Kickxellales</taxon>
        <taxon>Kickxellaceae</taxon>
        <taxon>Coemansia</taxon>
    </lineage>
</organism>
<evidence type="ECO:0000313" key="2">
    <source>
        <dbReference type="Proteomes" id="UP001139981"/>
    </source>
</evidence>
<comment type="caution">
    <text evidence="1">The sequence shown here is derived from an EMBL/GenBank/DDBJ whole genome shotgun (WGS) entry which is preliminary data.</text>
</comment>
<dbReference type="Proteomes" id="UP001139981">
    <property type="component" value="Unassembled WGS sequence"/>
</dbReference>
<keyword evidence="2" id="KW-1185">Reference proteome</keyword>
<feature type="non-terminal residue" evidence="1">
    <location>
        <position position="1"/>
    </location>
</feature>
<proteinExistence type="predicted"/>
<gene>
    <name evidence="1" type="ORF">IWW38_003535</name>
</gene>
<protein>
    <submittedName>
        <fullName evidence="1">Uncharacterized protein</fullName>
    </submittedName>
</protein>
<name>A0ACC1M177_9FUNG</name>
<evidence type="ECO:0000313" key="1">
    <source>
        <dbReference type="EMBL" id="KAJ2891642.1"/>
    </source>
</evidence>
<sequence>GTKAEEQVVSIRFEGGSAPVMFTSPKAELLFKAIRSARSRYTSHASAATVQERVIRPADVPGTLLNVALLNCGAENATLRISAYRMLISVVATFNMDVGHELAFASDLCLPPNPLQFIFRICSRLSLSAPDMTLELLSEALLAFTKCAQNMKPWILHYIQPWLLCLGQFTHDTVSHPDALSRTQDIIRSLIRLHLKEPTMYMHFKEHVWSLIARVEELTDLVLDMMVTVSLEYGALTVETELIADMLATVAGKNPRYNKLVPRLRKLIAQTCTMSVMHISSHQLWPEIAVYMRLLLTMSFSNCNLADEYLPDVAFITCMLLKSGPGLIQATLHGIVMHVVHSLALTQCNGMIIDQTFSSSITGANSFAGNPVRQLNESAAANADAGNSTGQVLSPYAQLAQQLAELIQTKTKFNFGLRSKSTSAVTFIASSYTRGGAASTLNPEALMEFKDELSHSSQVLESPREALAGVERVAQIFLRIMDNPAFVNGRGNSWRARWATLVTASTFVFNPAIQPRAFVLLGRLAAHDEVDDDLLYQTLATLRGALASFGETDESLPISVLLCLVNMVGNLPPDSSYLASLFWVGIAVMQMGHLPLYKVGLSLVSKVIRTLDACGAFSPENGDGFQHFLMAARVAVEKAADQVDEAVGISFRSSFSASLSLLLLRGMEDMSTKDEAYEVILQIIAVVSNCRKWQQADVSNPERRCDLILPYLILILPTANTRKELVHVFTVSGFTISTDIRLSLEHGGYVRLLEQIHKSDIARNCQSDYIIYPSILAAMLHKTRADQEIMILYSVLASSIAWVDATMSLLVIESLAPTMSSTMHNSHSSRLTHKLHDVMVRLAITRPHFDPDVFIQQQSLLQANGATLADIAHGLTIDSIASTTRKSVSAAVAAAHASAFSSPMTPASPAIIGHRSSSNAVLPPPPPTRSREDSSERPTLISNVRSQDTMSMMSKHSSSPSLGSPESSFDRAMVPAHKEYLSRIGFGGLGRAIVFESNIVHWRELAELTSLVVDQML</sequence>
<reference evidence="1" key="1">
    <citation type="submission" date="2022-07" db="EMBL/GenBank/DDBJ databases">
        <title>Phylogenomic reconstructions and comparative analyses of Kickxellomycotina fungi.</title>
        <authorList>
            <person name="Reynolds N.K."/>
            <person name="Stajich J.E."/>
            <person name="Barry K."/>
            <person name="Grigoriev I.V."/>
            <person name="Crous P."/>
            <person name="Smith M.E."/>
        </authorList>
    </citation>
    <scope>NUCLEOTIDE SEQUENCE</scope>
    <source>
        <strain evidence="1">CBS 190363</strain>
    </source>
</reference>
<dbReference type="EMBL" id="JANBVB010000933">
    <property type="protein sequence ID" value="KAJ2891642.1"/>
    <property type="molecule type" value="Genomic_DNA"/>
</dbReference>